<reference evidence="3" key="1">
    <citation type="submission" date="2016-10" db="EMBL/GenBank/DDBJ databases">
        <authorList>
            <person name="Varghese N."/>
            <person name="Submissions S."/>
        </authorList>
    </citation>
    <scope>NUCLEOTIDE SEQUENCE [LARGE SCALE GENOMIC DNA]</scope>
    <source>
        <strain evidence="3">DSM 45722</strain>
    </source>
</reference>
<organism evidence="2 3">
    <name type="scientific">Klenkia marina</name>
    <dbReference type="NCBI Taxonomy" id="1960309"/>
    <lineage>
        <taxon>Bacteria</taxon>
        <taxon>Bacillati</taxon>
        <taxon>Actinomycetota</taxon>
        <taxon>Actinomycetes</taxon>
        <taxon>Geodermatophilales</taxon>
        <taxon>Geodermatophilaceae</taxon>
        <taxon>Klenkia</taxon>
    </lineage>
</organism>
<dbReference type="OrthoDB" id="9784302at2"/>
<dbReference type="AlphaFoldDB" id="A0A1G4XHA9"/>
<evidence type="ECO:0000259" key="1">
    <source>
        <dbReference type="Pfam" id="PF09828"/>
    </source>
</evidence>
<dbReference type="STRING" id="1960309.SAMN03159343_0980"/>
<dbReference type="InterPro" id="IPR018634">
    <property type="entry name" value="ChrB_C"/>
</dbReference>
<name>A0A1G4XHA9_9ACTN</name>
<dbReference type="Pfam" id="PF09828">
    <property type="entry name" value="ChrB_C"/>
    <property type="match status" value="1"/>
</dbReference>
<accession>A0A1G4XHA9</accession>
<protein>
    <recommendedName>
        <fullName evidence="1">ChrB C-terminal domain-containing protein</fullName>
    </recommendedName>
</protein>
<evidence type="ECO:0000313" key="3">
    <source>
        <dbReference type="Proteomes" id="UP000198981"/>
    </source>
</evidence>
<evidence type="ECO:0000313" key="2">
    <source>
        <dbReference type="EMBL" id="SCX40517.1"/>
    </source>
</evidence>
<gene>
    <name evidence="2" type="ORF">SAMN03159343_0980</name>
</gene>
<dbReference type="Proteomes" id="UP000198981">
    <property type="component" value="Unassembled WGS sequence"/>
</dbReference>
<keyword evidence="3" id="KW-1185">Reference proteome</keyword>
<dbReference type="EMBL" id="FMUH01000001">
    <property type="protein sequence ID" value="SCX40517.1"/>
    <property type="molecule type" value="Genomic_DNA"/>
</dbReference>
<dbReference type="RefSeq" id="WP_092800100.1">
    <property type="nucleotide sequence ID" value="NZ_FMUH01000001.1"/>
</dbReference>
<sequence length="146" mass="16284">MRWATRAGVHIDRAACAWLIRRHIDPAAEFVFLEDWSDPTALPPDLVLFDVPGVGFGHRGEDCTFETLLRVHELHDPVLWRIAEIVHVADLDDDAFDAPEAPGMDAVVRGLSMSGTDEQTLAVTDAVFDGLHAYHRQRLLRGHEPA</sequence>
<proteinExistence type="predicted"/>
<feature type="domain" description="ChrB C-terminal" evidence="1">
    <location>
        <begin position="3"/>
        <end position="134"/>
    </location>
</feature>